<dbReference type="GeneID" id="100829313"/>
<keyword evidence="4" id="KW-1185">Reference proteome</keyword>
<reference evidence="3" key="3">
    <citation type="submission" date="2018-08" db="UniProtKB">
        <authorList>
            <consortium name="EnsemblPlants"/>
        </authorList>
    </citation>
    <scope>IDENTIFICATION</scope>
    <source>
        <strain evidence="3">cv. Bd21</strain>
    </source>
</reference>
<evidence type="ECO:0000313" key="2">
    <source>
        <dbReference type="EMBL" id="KQK01186.1"/>
    </source>
</evidence>
<dbReference type="OMA" id="QTAIDKP"/>
<evidence type="ECO:0000256" key="1">
    <source>
        <dbReference type="SAM" id="SignalP"/>
    </source>
</evidence>
<evidence type="ECO:0000313" key="4">
    <source>
        <dbReference type="Proteomes" id="UP000008810"/>
    </source>
</evidence>
<dbReference type="HOGENOM" id="CLU_167185_0_0_1"/>
<dbReference type="KEGG" id="bdi:100829313"/>
<dbReference type="OrthoDB" id="759753at2759"/>
<dbReference type="eggNOG" id="ENOG502S8JY">
    <property type="taxonomic scope" value="Eukaryota"/>
</dbReference>
<sequence>MRSSSYLPLAAAAIFLLVLSRAMDQARAIRLDAETRASVSGSQTAIDKPIDNVVDKDSITTSVGDTKRTTSAAVAAEVRAVAHKLPEFHEDYYGPSDHSPRHH</sequence>
<evidence type="ECO:0000313" key="3">
    <source>
        <dbReference type="EnsemblPlants" id="KQK01186"/>
    </source>
</evidence>
<feature type="chain" id="PRO_5014095201" description="SMP domain-containing protein" evidence="1">
    <location>
        <begin position="29"/>
        <end position="103"/>
    </location>
</feature>
<gene>
    <name evidence="3" type="primary">LOC100829313</name>
    <name evidence="2" type="ORF">BRADI_3g54310v3</name>
</gene>
<keyword evidence="1" id="KW-0732">Signal</keyword>
<dbReference type="FunCoup" id="I1IDJ2">
    <property type="interactions" value="4"/>
</dbReference>
<dbReference type="Gramene" id="KQK01186">
    <property type="protein sequence ID" value="KQK01186"/>
    <property type="gene ID" value="BRADI_3g54310v3"/>
</dbReference>
<dbReference type="EnsemblPlants" id="KQK01186">
    <property type="protein sequence ID" value="KQK01186"/>
    <property type="gene ID" value="BRADI_3g54310v3"/>
</dbReference>
<dbReference type="RefSeq" id="XP_003572906.1">
    <property type="nucleotide sequence ID" value="XM_003572858.2"/>
</dbReference>
<feature type="signal peptide" evidence="1">
    <location>
        <begin position="1"/>
        <end position="28"/>
    </location>
</feature>
<organism evidence="3">
    <name type="scientific">Brachypodium distachyon</name>
    <name type="common">Purple false brome</name>
    <name type="synonym">Trachynia distachya</name>
    <dbReference type="NCBI Taxonomy" id="15368"/>
    <lineage>
        <taxon>Eukaryota</taxon>
        <taxon>Viridiplantae</taxon>
        <taxon>Streptophyta</taxon>
        <taxon>Embryophyta</taxon>
        <taxon>Tracheophyta</taxon>
        <taxon>Spermatophyta</taxon>
        <taxon>Magnoliopsida</taxon>
        <taxon>Liliopsida</taxon>
        <taxon>Poales</taxon>
        <taxon>Poaceae</taxon>
        <taxon>BOP clade</taxon>
        <taxon>Pooideae</taxon>
        <taxon>Stipodae</taxon>
        <taxon>Brachypodieae</taxon>
        <taxon>Brachypodium</taxon>
    </lineage>
</organism>
<name>I1IDJ2_BRADI</name>
<dbReference type="AlphaFoldDB" id="I1IDJ2"/>
<protein>
    <recommendedName>
        <fullName evidence="5">SMP domain-containing protein</fullName>
    </recommendedName>
</protein>
<accession>I1IDJ2</accession>
<dbReference type="Proteomes" id="UP000008810">
    <property type="component" value="Chromosome 3"/>
</dbReference>
<dbReference type="EMBL" id="CM000882">
    <property type="protein sequence ID" value="KQK01186.1"/>
    <property type="molecule type" value="Genomic_DNA"/>
</dbReference>
<reference evidence="2 3" key="1">
    <citation type="journal article" date="2010" name="Nature">
        <title>Genome sequencing and analysis of the model grass Brachypodium distachyon.</title>
        <authorList>
            <consortium name="International Brachypodium Initiative"/>
        </authorList>
    </citation>
    <scope>NUCLEOTIDE SEQUENCE [LARGE SCALE GENOMIC DNA]</scope>
    <source>
        <strain evidence="2 3">Bd21</strain>
    </source>
</reference>
<proteinExistence type="predicted"/>
<reference evidence="2" key="2">
    <citation type="submission" date="2017-06" db="EMBL/GenBank/DDBJ databases">
        <title>WGS assembly of Brachypodium distachyon.</title>
        <authorList>
            <consortium name="The International Brachypodium Initiative"/>
            <person name="Lucas S."/>
            <person name="Harmon-Smith M."/>
            <person name="Lail K."/>
            <person name="Tice H."/>
            <person name="Grimwood J."/>
            <person name="Bruce D."/>
            <person name="Barry K."/>
            <person name="Shu S."/>
            <person name="Lindquist E."/>
            <person name="Wang M."/>
            <person name="Pitluck S."/>
            <person name="Vogel J.P."/>
            <person name="Garvin D.F."/>
            <person name="Mockler T.C."/>
            <person name="Schmutz J."/>
            <person name="Rokhsar D."/>
            <person name="Bevan M.W."/>
        </authorList>
    </citation>
    <scope>NUCLEOTIDE SEQUENCE</scope>
    <source>
        <strain evidence="2">Bd21</strain>
    </source>
</reference>
<evidence type="ECO:0008006" key="5">
    <source>
        <dbReference type="Google" id="ProtNLM"/>
    </source>
</evidence>